<proteinExistence type="predicted"/>
<dbReference type="Proteomes" id="UP001527866">
    <property type="component" value="Unassembled WGS sequence"/>
</dbReference>
<accession>A0ABT4TYN8</accession>
<sequence length="222" mass="24402">MSEEGTGGRGGNGSGPAGVLNGRRGADRAPAPAPAFKEALLIPASSLPLLFIDVDGPLNPFERAFPGPKGYTSHQMKPDTWVEEFPGMPHARVPPLTVRLDPAHGPLLLELPMEPVWATTWQDDANTWIGPHLGLPELPVVRWSAPRTPDPAGLHWKTRELSAWAGERPFAWIDDEPGERDREWLDLHHPAHCLLLRIDASRGLAAEDFALLREWADRTRAA</sequence>
<gene>
    <name evidence="2" type="ORF">O4J56_04030</name>
</gene>
<dbReference type="EMBL" id="JAQFWQ010000007">
    <property type="protein sequence ID" value="MDA2809799.1"/>
    <property type="molecule type" value="Genomic_DNA"/>
</dbReference>
<comment type="caution">
    <text evidence="2">The sequence shown here is derived from an EMBL/GenBank/DDBJ whole genome shotgun (WGS) entry which is preliminary data.</text>
</comment>
<reference evidence="2 3" key="1">
    <citation type="submission" date="2023-01" db="EMBL/GenBank/DDBJ databases">
        <title>Draft genome sequence of Nocardiopsis sp. RSe5-2 isolated from halophytes.</title>
        <authorList>
            <person name="Duangmal K."/>
            <person name="Chantavorakit T."/>
        </authorList>
    </citation>
    <scope>NUCLEOTIDE SEQUENCE [LARGE SCALE GENOMIC DNA]</scope>
    <source>
        <strain evidence="2 3">RSe5-2</strain>
    </source>
</reference>
<name>A0ABT4TYN8_9ACTN</name>
<evidence type="ECO:0000313" key="3">
    <source>
        <dbReference type="Proteomes" id="UP001527866"/>
    </source>
</evidence>
<protein>
    <recommendedName>
        <fullName evidence="4">Secreted protein</fullName>
    </recommendedName>
</protein>
<evidence type="ECO:0000256" key="1">
    <source>
        <dbReference type="SAM" id="MobiDB-lite"/>
    </source>
</evidence>
<dbReference type="RefSeq" id="WP_270683704.1">
    <property type="nucleotide sequence ID" value="NZ_JAQFWQ010000007.1"/>
</dbReference>
<organism evidence="2 3">
    <name type="scientific">Nocardiopsis endophytica</name>
    <dbReference type="NCBI Taxonomy" id="3018445"/>
    <lineage>
        <taxon>Bacteria</taxon>
        <taxon>Bacillati</taxon>
        <taxon>Actinomycetota</taxon>
        <taxon>Actinomycetes</taxon>
        <taxon>Streptosporangiales</taxon>
        <taxon>Nocardiopsidaceae</taxon>
        <taxon>Nocardiopsis</taxon>
    </lineage>
</organism>
<evidence type="ECO:0000313" key="2">
    <source>
        <dbReference type="EMBL" id="MDA2809799.1"/>
    </source>
</evidence>
<feature type="compositionally biased region" description="Gly residues" evidence="1">
    <location>
        <begin position="1"/>
        <end position="16"/>
    </location>
</feature>
<evidence type="ECO:0008006" key="4">
    <source>
        <dbReference type="Google" id="ProtNLM"/>
    </source>
</evidence>
<feature type="region of interest" description="Disordered" evidence="1">
    <location>
        <begin position="1"/>
        <end position="30"/>
    </location>
</feature>
<keyword evidence="3" id="KW-1185">Reference proteome</keyword>